<evidence type="ECO:0000256" key="7">
    <source>
        <dbReference type="ARBA" id="ARBA00023180"/>
    </source>
</evidence>
<evidence type="ECO:0000256" key="5">
    <source>
        <dbReference type="ARBA" id="ARBA00023136"/>
    </source>
</evidence>
<dbReference type="SMART" id="SM00108">
    <property type="entry name" value="B_lectin"/>
    <property type="match status" value="1"/>
</dbReference>
<evidence type="ECO:0000313" key="10">
    <source>
        <dbReference type="Proteomes" id="UP001652623"/>
    </source>
</evidence>
<dbReference type="SUPFAM" id="SSF51110">
    <property type="entry name" value="alpha-D-mannose-specific plant lectins"/>
    <property type="match status" value="1"/>
</dbReference>
<evidence type="ECO:0000256" key="3">
    <source>
        <dbReference type="ARBA" id="ARBA00022729"/>
    </source>
</evidence>
<keyword evidence="3 8" id="KW-0732">Signal</keyword>
<sequence length="164" mass="18046">MDIHIFFLLLLSLFQQAPSFSSSAISDHHILEQGSSLSVEKQNDVLVSPNGVFSAGFSSVGDNAFCFAIRFMKSSVPTIVWMANRDQPVNGKASKLSLLRNGNLILLDAGRIPLWSSETTSPISVYLQLRDNGNLVLHNIKNESLWESFNSSIDTVRVCDPNSC</sequence>
<dbReference type="CDD" id="cd00028">
    <property type="entry name" value="B_lectin"/>
    <property type="match status" value="1"/>
</dbReference>
<dbReference type="RefSeq" id="XP_048324013.1">
    <property type="nucleotide sequence ID" value="XM_048468056.2"/>
</dbReference>
<keyword evidence="11" id="KW-0675">Receptor</keyword>
<comment type="subcellular location">
    <subcellularLocation>
        <location evidence="1">Membrane</location>
        <topology evidence="1">Single-pass membrane protein</topology>
    </subcellularLocation>
</comment>
<dbReference type="InterPro" id="IPR001480">
    <property type="entry name" value="Bulb-type_lectin_dom"/>
</dbReference>
<dbReference type="GeneID" id="125420849"/>
<dbReference type="Proteomes" id="UP001652623">
    <property type="component" value="Chromosome 10"/>
</dbReference>
<dbReference type="GO" id="GO:0016301">
    <property type="term" value="F:kinase activity"/>
    <property type="evidence" value="ECO:0007669"/>
    <property type="project" value="UniProtKB-KW"/>
</dbReference>
<reference evidence="11" key="1">
    <citation type="submission" date="2025-08" db="UniProtKB">
        <authorList>
            <consortium name="RefSeq"/>
        </authorList>
    </citation>
    <scope>IDENTIFICATION</scope>
    <source>
        <tissue evidence="11">Seedling</tissue>
    </source>
</reference>
<keyword evidence="11" id="KW-0418">Kinase</keyword>
<dbReference type="PROSITE" id="PS50927">
    <property type="entry name" value="BULB_LECTIN"/>
    <property type="match status" value="1"/>
</dbReference>
<evidence type="ECO:0000256" key="4">
    <source>
        <dbReference type="ARBA" id="ARBA00022989"/>
    </source>
</evidence>
<gene>
    <name evidence="11" type="primary">LOC125420849</name>
</gene>
<evidence type="ECO:0000256" key="2">
    <source>
        <dbReference type="ARBA" id="ARBA00022692"/>
    </source>
</evidence>
<keyword evidence="11" id="KW-0808">Transferase</keyword>
<dbReference type="PANTHER" id="PTHR47974:SF3">
    <property type="entry name" value="RECEPTOR-LIKE SERINE_THREONINE-PROTEIN KINASE"/>
    <property type="match status" value="1"/>
</dbReference>
<dbReference type="InterPro" id="IPR036426">
    <property type="entry name" value="Bulb-type_lectin_dom_sf"/>
</dbReference>
<keyword evidence="2" id="KW-0812">Transmembrane</keyword>
<keyword evidence="4" id="KW-1133">Transmembrane helix</keyword>
<accession>A0ABM3I9U5</accession>
<evidence type="ECO:0000256" key="6">
    <source>
        <dbReference type="ARBA" id="ARBA00023157"/>
    </source>
</evidence>
<organism evidence="10 11">
    <name type="scientific">Ziziphus jujuba</name>
    <name type="common">Chinese jujube</name>
    <name type="synonym">Ziziphus sativa</name>
    <dbReference type="NCBI Taxonomy" id="326968"/>
    <lineage>
        <taxon>Eukaryota</taxon>
        <taxon>Viridiplantae</taxon>
        <taxon>Streptophyta</taxon>
        <taxon>Embryophyta</taxon>
        <taxon>Tracheophyta</taxon>
        <taxon>Spermatophyta</taxon>
        <taxon>Magnoliopsida</taxon>
        <taxon>eudicotyledons</taxon>
        <taxon>Gunneridae</taxon>
        <taxon>Pentapetalae</taxon>
        <taxon>rosids</taxon>
        <taxon>fabids</taxon>
        <taxon>Rosales</taxon>
        <taxon>Rhamnaceae</taxon>
        <taxon>Paliureae</taxon>
        <taxon>Ziziphus</taxon>
    </lineage>
</organism>
<keyword evidence="6" id="KW-1015">Disulfide bond</keyword>
<keyword evidence="7" id="KW-0325">Glycoprotein</keyword>
<dbReference type="PANTHER" id="PTHR47974">
    <property type="entry name" value="OS07G0415500 PROTEIN"/>
    <property type="match status" value="1"/>
</dbReference>
<evidence type="ECO:0000313" key="11">
    <source>
        <dbReference type="RefSeq" id="XP_048324013.1"/>
    </source>
</evidence>
<feature type="signal peptide" evidence="8">
    <location>
        <begin position="1"/>
        <end position="19"/>
    </location>
</feature>
<keyword evidence="10" id="KW-1185">Reference proteome</keyword>
<feature type="domain" description="Bulb-type lectin" evidence="9">
    <location>
        <begin position="31"/>
        <end position="150"/>
    </location>
</feature>
<dbReference type="Pfam" id="PF01453">
    <property type="entry name" value="B_lectin"/>
    <property type="match status" value="1"/>
</dbReference>
<evidence type="ECO:0000259" key="9">
    <source>
        <dbReference type="PROSITE" id="PS50927"/>
    </source>
</evidence>
<feature type="chain" id="PRO_5045035145" evidence="8">
    <location>
        <begin position="20"/>
        <end position="164"/>
    </location>
</feature>
<proteinExistence type="predicted"/>
<evidence type="ECO:0000256" key="1">
    <source>
        <dbReference type="ARBA" id="ARBA00004167"/>
    </source>
</evidence>
<protein>
    <submittedName>
        <fullName evidence="11">Receptor protein kinase ZmPK1</fullName>
    </submittedName>
</protein>
<dbReference type="Gene3D" id="2.90.10.10">
    <property type="entry name" value="Bulb-type lectin domain"/>
    <property type="match status" value="1"/>
</dbReference>
<keyword evidence="5" id="KW-0472">Membrane</keyword>
<evidence type="ECO:0000256" key="8">
    <source>
        <dbReference type="SAM" id="SignalP"/>
    </source>
</evidence>
<name>A0ABM3I9U5_ZIZJJ</name>